<dbReference type="EMBL" id="CP006255">
    <property type="protein sequence ID" value="AGT33913.1"/>
    <property type="molecule type" value="Genomic_DNA"/>
</dbReference>
<dbReference type="HOGENOM" id="CLU_065573_1_0_9"/>
<keyword evidence="1" id="KW-0175">Coiled coil</keyword>
<accession>S5ZTI3</accession>
<keyword evidence="3" id="KW-0614">Plasmid</keyword>
<protein>
    <recommendedName>
        <fullName evidence="2">DUF4236 domain-containing protein</fullName>
    </recommendedName>
</protein>
<dbReference type="OrthoDB" id="983149at2"/>
<dbReference type="RefSeq" id="WP_020961693.1">
    <property type="nucleotide sequence ID" value="NC_022092.1"/>
</dbReference>
<dbReference type="Pfam" id="PF14020">
    <property type="entry name" value="DUF4236"/>
    <property type="match status" value="1"/>
</dbReference>
<keyword evidence="4" id="KW-1185">Reference proteome</keyword>
<dbReference type="InterPro" id="IPR025330">
    <property type="entry name" value="DUF4236"/>
</dbReference>
<dbReference type="Proteomes" id="UP000015500">
    <property type="component" value="Plasmid pBt40"/>
</dbReference>
<evidence type="ECO:0000313" key="4">
    <source>
        <dbReference type="Proteomes" id="UP000015500"/>
    </source>
</evidence>
<reference evidence="3 4" key="1">
    <citation type="journal article" date="2014" name="Genome Announc.">
        <title>Complete Genome Sequence of the Thermophilic Polychlorinated Biphenyl Degrader Geobacillus sp. Strain JF8 (NBRC 109937).</title>
        <authorList>
            <person name="Shintani M."/>
            <person name="Ohtsubo Y."/>
            <person name="Fukuda K."/>
            <person name="Hosoyama A."/>
            <person name="Ohji S."/>
            <person name="Yamazoe A."/>
            <person name="Fujita N."/>
            <person name="Nagata Y."/>
            <person name="Tsuda M."/>
            <person name="Hatta T."/>
            <person name="Kimbara K."/>
        </authorList>
    </citation>
    <scope>NUCLEOTIDE SEQUENCE [LARGE SCALE GENOMIC DNA]</scope>
    <source>
        <strain evidence="3 4">JF8</strain>
    </source>
</reference>
<geneLocation type="plasmid" evidence="3 4">
    <name>pBt40</name>
</geneLocation>
<feature type="coiled-coil region" evidence="1">
    <location>
        <begin position="78"/>
        <end position="105"/>
    </location>
</feature>
<dbReference type="PATRIC" id="fig|1345697.3.peg.3666"/>
<organism evidence="3 4">
    <name type="scientific">Geobacillus genomosp. 3</name>
    <dbReference type="NCBI Taxonomy" id="1921421"/>
    <lineage>
        <taxon>Bacteria</taxon>
        <taxon>Bacillati</taxon>
        <taxon>Bacillota</taxon>
        <taxon>Bacilli</taxon>
        <taxon>Bacillales</taxon>
        <taxon>Anoxybacillaceae</taxon>
        <taxon>Geobacillus</taxon>
    </lineage>
</organism>
<sequence>MGLRFRKSVKIAPGVRMNIGKKGVSMSFGGKGLRVNTSSRGVSVSSSIPGTGISYRKQIYSTRKKRPQRTRYEQIKYQQQKGKMLEEARNKVEQYEAHIDMLLTVHEETSDKVHWEKIAISDPPFRIGEEDGPNVQELKKRVEEYKPTWRDRFFNRVEARKRQMLVHIDQAVREDEKIYENWKENKEIAQKVLANDLQTWRKVIDDAKPFEDIEEMGSRVRYRFDQSRRVIAQLDINNREVVPTKVLTLTKTGKLSEKNMAKGKYLQLYQDYVCSCTLRIAREFFSLLPVQEVVVNVYDESPAEEQYGCILSVVFPREKMDMLDFTNIDCSDTIEQFEHNMKFLKTKGFKLVEEMQ</sequence>
<evidence type="ECO:0000256" key="1">
    <source>
        <dbReference type="SAM" id="Coils"/>
    </source>
</evidence>
<evidence type="ECO:0000313" key="3">
    <source>
        <dbReference type="EMBL" id="AGT33913.1"/>
    </source>
</evidence>
<proteinExistence type="predicted"/>
<gene>
    <name evidence="3" type="ORF">M493_00185</name>
</gene>
<evidence type="ECO:0000259" key="2">
    <source>
        <dbReference type="Pfam" id="PF14020"/>
    </source>
</evidence>
<dbReference type="KEGG" id="gjf:M493_00185"/>
<dbReference type="AlphaFoldDB" id="S5ZTI3"/>
<name>S5ZTI3_GEOG3</name>
<feature type="domain" description="DUF4236" evidence="2">
    <location>
        <begin position="3"/>
        <end position="56"/>
    </location>
</feature>